<dbReference type="InterPro" id="IPR027417">
    <property type="entry name" value="P-loop_NTPase"/>
</dbReference>
<dbReference type="Pfam" id="PF16004">
    <property type="entry name" value="EFTUD2"/>
    <property type="match status" value="1"/>
</dbReference>
<dbReference type="Pfam" id="PF03144">
    <property type="entry name" value="GTP_EFTU_D2"/>
    <property type="match status" value="1"/>
</dbReference>
<dbReference type="SMART" id="SM00838">
    <property type="entry name" value="EFG_C"/>
    <property type="match status" value="1"/>
</dbReference>
<evidence type="ECO:0000256" key="3">
    <source>
        <dbReference type="ARBA" id="ARBA00022741"/>
    </source>
</evidence>
<dbReference type="VEuPathDB" id="CryptoDB:Cvel_20700"/>
<dbReference type="GO" id="GO:0030623">
    <property type="term" value="F:U5 snRNA binding"/>
    <property type="evidence" value="ECO:0007669"/>
    <property type="project" value="TreeGrafter"/>
</dbReference>
<dbReference type="GO" id="GO:0000398">
    <property type="term" value="P:mRNA splicing, via spliceosome"/>
    <property type="evidence" value="ECO:0007669"/>
    <property type="project" value="TreeGrafter"/>
</dbReference>
<dbReference type="InterPro" id="IPR035647">
    <property type="entry name" value="EFG_III/V"/>
</dbReference>
<dbReference type="InterPro" id="IPR000795">
    <property type="entry name" value="T_Tr_GTP-bd_dom"/>
</dbReference>
<dbReference type="SUPFAM" id="SSF54211">
    <property type="entry name" value="Ribosomal protein S5 domain 2-like"/>
    <property type="match status" value="1"/>
</dbReference>
<name>A0A0G4G840_9ALVE</name>
<protein>
    <recommendedName>
        <fullName evidence="8">Tr-type G domain-containing protein</fullName>
    </recommendedName>
</protein>
<dbReference type="InterPro" id="IPR031950">
    <property type="entry name" value="EFTUD2_N"/>
</dbReference>
<dbReference type="Gene3D" id="3.30.70.240">
    <property type="match status" value="1"/>
</dbReference>
<dbReference type="FunFam" id="3.40.50.300:FF:000646">
    <property type="entry name" value="U5 small nuclear ribonucleoprotein component"/>
    <property type="match status" value="1"/>
</dbReference>
<dbReference type="NCBIfam" id="TIGR00231">
    <property type="entry name" value="small_GTP"/>
    <property type="match status" value="1"/>
</dbReference>
<comment type="subcellular location">
    <subcellularLocation>
        <location evidence="1">Nucleus</location>
    </subcellularLocation>
</comment>
<dbReference type="PhylomeDB" id="A0A0G4G840"/>
<dbReference type="Pfam" id="PF03764">
    <property type="entry name" value="EFG_IV"/>
    <property type="match status" value="1"/>
</dbReference>
<dbReference type="InterPro" id="IPR035655">
    <property type="entry name" value="U5-116kDa_C"/>
</dbReference>
<dbReference type="FunFam" id="3.30.230.10:FF:000009">
    <property type="entry name" value="116 kDa U5 small nuclear ribonucleoprotein component"/>
    <property type="match status" value="1"/>
</dbReference>
<evidence type="ECO:0000256" key="4">
    <source>
        <dbReference type="ARBA" id="ARBA00023134"/>
    </source>
</evidence>
<dbReference type="EMBL" id="CDMZ01000974">
    <property type="protein sequence ID" value="CEM24908.1"/>
    <property type="molecule type" value="Genomic_DNA"/>
</dbReference>
<reference evidence="9" key="1">
    <citation type="submission" date="2014-11" db="EMBL/GenBank/DDBJ databases">
        <authorList>
            <person name="Otto D Thomas"/>
            <person name="Naeem Raeece"/>
        </authorList>
    </citation>
    <scope>NUCLEOTIDE SEQUENCE</scope>
</reference>
<evidence type="ECO:0000259" key="8">
    <source>
        <dbReference type="PROSITE" id="PS51722"/>
    </source>
</evidence>
<dbReference type="SUPFAM" id="SSF52540">
    <property type="entry name" value="P-loop containing nucleoside triphosphate hydrolases"/>
    <property type="match status" value="1"/>
</dbReference>
<evidence type="ECO:0000256" key="2">
    <source>
        <dbReference type="ARBA" id="ARBA00022664"/>
    </source>
</evidence>
<proteinExistence type="predicted"/>
<dbReference type="Gene3D" id="2.40.30.10">
    <property type="entry name" value="Translation factors"/>
    <property type="match status" value="1"/>
</dbReference>
<evidence type="ECO:0000256" key="1">
    <source>
        <dbReference type="ARBA" id="ARBA00004123"/>
    </source>
</evidence>
<dbReference type="CDD" id="cd04098">
    <property type="entry name" value="eEF2_C_snRNP"/>
    <property type="match status" value="1"/>
</dbReference>
<dbReference type="GO" id="GO:0005525">
    <property type="term" value="F:GTP binding"/>
    <property type="evidence" value="ECO:0007669"/>
    <property type="project" value="UniProtKB-KW"/>
</dbReference>
<dbReference type="CDD" id="cd04090">
    <property type="entry name" value="EF2_II_snRNP"/>
    <property type="match status" value="1"/>
</dbReference>
<dbReference type="GO" id="GO:0003924">
    <property type="term" value="F:GTPase activity"/>
    <property type="evidence" value="ECO:0007669"/>
    <property type="project" value="InterPro"/>
</dbReference>
<dbReference type="GO" id="GO:0046540">
    <property type="term" value="C:U4/U6 x U5 tri-snRNP complex"/>
    <property type="evidence" value="ECO:0007669"/>
    <property type="project" value="TreeGrafter"/>
</dbReference>
<dbReference type="InterPro" id="IPR004161">
    <property type="entry name" value="EFTu-like_2"/>
</dbReference>
<dbReference type="Gene3D" id="3.30.70.870">
    <property type="entry name" value="Elongation Factor G (Translational Gtpase), domain 3"/>
    <property type="match status" value="1"/>
</dbReference>
<dbReference type="FunFam" id="2.40.30.10:FF:000029">
    <property type="entry name" value="116 kDa U5 small nuclear ribonucleoprotein component"/>
    <property type="match status" value="1"/>
</dbReference>
<dbReference type="AlphaFoldDB" id="A0A0G4G840"/>
<dbReference type="InterPro" id="IPR014721">
    <property type="entry name" value="Ribsml_uS5_D2-typ_fold_subgr"/>
</dbReference>
<keyword evidence="4" id="KW-0342">GTP-binding</keyword>
<dbReference type="Pfam" id="PF00009">
    <property type="entry name" value="GTP_EFTU"/>
    <property type="match status" value="1"/>
</dbReference>
<dbReference type="GO" id="GO:0005829">
    <property type="term" value="C:cytosol"/>
    <property type="evidence" value="ECO:0007669"/>
    <property type="project" value="TreeGrafter"/>
</dbReference>
<keyword evidence="5" id="KW-0508">mRNA splicing</keyword>
<dbReference type="GO" id="GO:0071007">
    <property type="term" value="C:U2-type catalytic step 2 spliceosome"/>
    <property type="evidence" value="ECO:0007669"/>
    <property type="project" value="TreeGrafter"/>
</dbReference>
<dbReference type="FunFam" id="3.30.70.870:FF:000002">
    <property type="entry name" value="Translation elongation factor 2"/>
    <property type="match status" value="1"/>
</dbReference>
<feature type="region of interest" description="Disordered" evidence="7">
    <location>
        <begin position="12"/>
        <end position="45"/>
    </location>
</feature>
<dbReference type="SMART" id="SM00889">
    <property type="entry name" value="EFG_IV"/>
    <property type="match status" value="1"/>
</dbReference>
<dbReference type="PRINTS" id="PR00315">
    <property type="entry name" value="ELONGATNFCT"/>
</dbReference>
<dbReference type="CDD" id="cd01683">
    <property type="entry name" value="EF2_IV_snRNP"/>
    <property type="match status" value="1"/>
</dbReference>
<sequence length="1006" mass="112608">MDDSLYDEFGNYIGGDLDDDDDGLGREEYHLRDDPGKLYPDEEERRGAAEMVDMGMSMEEEPVADRSITLYEDKQFYPDAEDVYPGAETLIQEEDTQPITEPIIAPVRTKNFDLLEKELPETSFSFEFLAGLMEKPDLIRNVCLVGHLHHGKTLFMDMLVQETHFKNWAPTKKYRYTDTRLDEQERELSVKALPMSLVLQNSTEKSFLFNIFDTPGHVNFSDECTAAMRLCDGAVVVVDALEGVMLNTQRLLKAVVEEGLDVMLVINQIDRLALELRVPPADAYHKLRHTIDEVNKILAEACRTLGKPKVRVSPQAGNVAFASGLFGFVFTLQSFAKMYADAHATFKGPPFDVPTFARALWGDVYASPGADERGRRSFHRSAREAVKASEAEGDEGLEARRTFVEFILEPFYKICAHCVGEERAELEPVLASVGVVLRKDDYALEARALLRKVCGQFFGGPSAFVDMVINHVEPPSKSAGKRVRSLYTGNQAGEVAMGMKSLDSDGPLMVYTTKCYHRPDCTTFDVFGRVMSGTLHSGQRVRVLGEAFSLDDDEDMALREVDRLWVYEGRYRVEVSAVPAGNWVLIGGVDSVVSKTSTITSADNELETEIFAPLKFNTASVIKIACEPLNPSELPKMLDGLRRIDRAYPLAKTKVEESGEHVLLGTGELFLDCALHDLRKLYGDLEIKVADPVVQFAETVMESSSTRCYAETPNKKNKLFMIAEQLEKGIGEEIEEGLIRADWDEEKRTAYFQEKFEWDVLAASRIWAFGPDSRGPNVLLDDTLPSDVNPDLLNSAKEHIVQGFQWASREGPLIEEQIRNTKFKVIDAVLASEAVQRGGGQVIPTARRVAYSSFLLAGPRLMEPVLFAEIQCPADCVAAVYNILGRRRGHVSRDLPKAGTPLYIVHGFLPAIESFGFETDLRIHTSGQAFCLSCFDHWAQVPGDPLDKSIVLRPLEPAAIPQLAREFLLKTRRRKGLSEDVPMQKYFDEKLLEEIANQEADIHAYF</sequence>
<dbReference type="PANTHER" id="PTHR42908">
    <property type="entry name" value="TRANSLATION ELONGATION FACTOR-RELATED"/>
    <property type="match status" value="1"/>
</dbReference>
<dbReference type="PANTHER" id="PTHR42908:SF6">
    <property type="entry name" value="116 KDA U5 SMALL NUCLEAR RIBONUCLEOPROTEIN COMPONENT"/>
    <property type="match status" value="1"/>
</dbReference>
<dbReference type="CDD" id="cd04167">
    <property type="entry name" value="Snu114p"/>
    <property type="match status" value="1"/>
</dbReference>
<keyword evidence="3" id="KW-0547">Nucleotide-binding</keyword>
<feature type="domain" description="Tr-type G" evidence="8">
    <location>
        <begin position="137"/>
        <end position="343"/>
    </location>
</feature>
<keyword evidence="2" id="KW-0507">mRNA processing</keyword>
<accession>A0A0G4G840</accession>
<dbReference type="Gene3D" id="3.40.50.300">
    <property type="entry name" value="P-loop containing nucleotide triphosphate hydrolases"/>
    <property type="match status" value="1"/>
</dbReference>
<dbReference type="FunFam" id="3.30.70.240:FF:000004">
    <property type="entry name" value="116 kDa U5 small nuclear ribonucleoprotein"/>
    <property type="match status" value="1"/>
</dbReference>
<feature type="compositionally biased region" description="Basic and acidic residues" evidence="7">
    <location>
        <begin position="23"/>
        <end position="45"/>
    </location>
</feature>
<dbReference type="InterPro" id="IPR005517">
    <property type="entry name" value="Transl_elong_EFG/EF2_IV"/>
</dbReference>
<evidence type="ECO:0000313" key="9">
    <source>
        <dbReference type="EMBL" id="CEM24908.1"/>
    </source>
</evidence>
<evidence type="ECO:0000256" key="6">
    <source>
        <dbReference type="ARBA" id="ARBA00023242"/>
    </source>
</evidence>
<gene>
    <name evidence="9" type="ORF">Cvel_20700</name>
</gene>
<dbReference type="SUPFAM" id="SSF54980">
    <property type="entry name" value="EF-G C-terminal domain-like"/>
    <property type="match status" value="2"/>
</dbReference>
<evidence type="ECO:0000256" key="7">
    <source>
        <dbReference type="SAM" id="MobiDB-lite"/>
    </source>
</evidence>
<dbReference type="InterPro" id="IPR020568">
    <property type="entry name" value="Ribosomal_Su5_D2-typ_SF"/>
</dbReference>
<dbReference type="Pfam" id="PF00679">
    <property type="entry name" value="EFG_C"/>
    <property type="match status" value="1"/>
</dbReference>
<dbReference type="InterPro" id="IPR009000">
    <property type="entry name" value="Transl_B-barrel_sf"/>
</dbReference>
<dbReference type="PROSITE" id="PS51722">
    <property type="entry name" value="G_TR_2"/>
    <property type="match status" value="1"/>
</dbReference>
<dbReference type="SUPFAM" id="SSF50447">
    <property type="entry name" value="Translation proteins"/>
    <property type="match status" value="1"/>
</dbReference>
<dbReference type="InterPro" id="IPR005225">
    <property type="entry name" value="Small_GTP-bd"/>
</dbReference>
<evidence type="ECO:0000256" key="5">
    <source>
        <dbReference type="ARBA" id="ARBA00023187"/>
    </source>
</evidence>
<keyword evidence="6" id="KW-0539">Nucleus</keyword>
<dbReference type="InterPro" id="IPR044121">
    <property type="entry name" value="Snu114_GTP-bd"/>
</dbReference>
<dbReference type="Gene3D" id="3.30.230.10">
    <property type="match status" value="1"/>
</dbReference>
<organism evidence="9">
    <name type="scientific">Chromera velia CCMP2878</name>
    <dbReference type="NCBI Taxonomy" id="1169474"/>
    <lineage>
        <taxon>Eukaryota</taxon>
        <taxon>Sar</taxon>
        <taxon>Alveolata</taxon>
        <taxon>Colpodellida</taxon>
        <taxon>Chromeraceae</taxon>
        <taxon>Chromera</taxon>
    </lineage>
</organism>
<dbReference type="InterPro" id="IPR000640">
    <property type="entry name" value="EFG_V-like"/>
</dbReference>